<dbReference type="Proteomes" id="UP000179157">
    <property type="component" value="Unassembled WGS sequence"/>
</dbReference>
<dbReference type="AlphaFoldDB" id="A0A1F5V1S1"/>
<dbReference type="EMBL" id="MFGX01000014">
    <property type="protein sequence ID" value="OGF57345.1"/>
    <property type="molecule type" value="Genomic_DNA"/>
</dbReference>
<dbReference type="SUPFAM" id="SSF143011">
    <property type="entry name" value="RelE-like"/>
    <property type="match status" value="1"/>
</dbReference>
<dbReference type="STRING" id="1817864.A2Z21_02355"/>
<comment type="caution">
    <text evidence="1">The sequence shown here is derived from an EMBL/GenBank/DDBJ whole genome shotgun (WGS) entry which is preliminary data.</text>
</comment>
<proteinExistence type="predicted"/>
<evidence type="ECO:0000313" key="1">
    <source>
        <dbReference type="EMBL" id="OGF57345.1"/>
    </source>
</evidence>
<dbReference type="InterPro" id="IPR035093">
    <property type="entry name" value="RelE/ParE_toxin_dom_sf"/>
</dbReference>
<dbReference type="Gene3D" id="3.30.2310.20">
    <property type="entry name" value="RelE-like"/>
    <property type="match status" value="1"/>
</dbReference>
<reference evidence="1 2" key="1">
    <citation type="journal article" date="2016" name="Nat. Commun.">
        <title>Thousands of microbial genomes shed light on interconnected biogeochemical processes in an aquifer system.</title>
        <authorList>
            <person name="Anantharaman K."/>
            <person name="Brown C.T."/>
            <person name="Hug L.A."/>
            <person name="Sharon I."/>
            <person name="Castelle C.J."/>
            <person name="Probst A.J."/>
            <person name="Thomas B.C."/>
            <person name="Singh A."/>
            <person name="Wilkins M.J."/>
            <person name="Karaoz U."/>
            <person name="Brodie E.L."/>
            <person name="Williams K.H."/>
            <person name="Hubbard S.S."/>
            <person name="Banfield J.F."/>
        </authorList>
    </citation>
    <scope>NUCLEOTIDE SEQUENCE [LARGE SCALE GENOMIC DNA]</scope>
    <source>
        <strain evidence="2">RBG_16_55_9</strain>
    </source>
</reference>
<evidence type="ECO:0000313" key="2">
    <source>
        <dbReference type="Proteomes" id="UP000179157"/>
    </source>
</evidence>
<evidence type="ECO:0008006" key="3">
    <source>
        <dbReference type="Google" id="ProtNLM"/>
    </source>
</evidence>
<sequence>MTVVFNEHFTGRFQKAPQQIQKLFGKQLGFLLSDLRHPSLHAKIVDETKRIWQARVNGGWRFYFQIDGDTYKMVDIRPHD</sequence>
<gene>
    <name evidence="1" type="ORF">A2Z21_02355</name>
</gene>
<name>A0A1F5V1S1_FRAXR</name>
<accession>A0A1F5V1S1</accession>
<protein>
    <recommendedName>
        <fullName evidence="3">Plasmid maintenance system killer</fullName>
    </recommendedName>
</protein>
<organism evidence="1 2">
    <name type="scientific">Fraserbacteria sp. (strain RBG_16_55_9)</name>
    <dbReference type="NCBI Taxonomy" id="1817864"/>
    <lineage>
        <taxon>Bacteria</taxon>
        <taxon>Candidatus Fraseribacteriota</taxon>
    </lineage>
</organism>